<dbReference type="Gene3D" id="3.30.2310.20">
    <property type="entry name" value="RelE-like"/>
    <property type="match status" value="1"/>
</dbReference>
<evidence type="ECO:0000313" key="3">
    <source>
        <dbReference type="Proteomes" id="UP000318585"/>
    </source>
</evidence>
<protein>
    <submittedName>
        <fullName evidence="2">Type II toxin-antitoxin system RelE/ParE family toxin</fullName>
    </submittedName>
</protein>
<reference evidence="2 3" key="1">
    <citation type="submission" date="2019-07" db="EMBL/GenBank/DDBJ databases">
        <title>Novel species of Flavobacterium.</title>
        <authorList>
            <person name="Liu Q."/>
            <person name="Xin Y.-H."/>
        </authorList>
    </citation>
    <scope>NUCLEOTIDE SEQUENCE [LARGE SCALE GENOMIC DNA]</scope>
    <source>
        <strain evidence="2 3">LB3P56</strain>
    </source>
</reference>
<gene>
    <name evidence="2" type="ORF">FNW17_04865</name>
</gene>
<dbReference type="InterPro" id="IPR007712">
    <property type="entry name" value="RelE/ParE_toxin"/>
</dbReference>
<proteinExistence type="predicted"/>
<evidence type="ECO:0000313" key="2">
    <source>
        <dbReference type="EMBL" id="TRX22009.1"/>
    </source>
</evidence>
<evidence type="ECO:0000256" key="1">
    <source>
        <dbReference type="ARBA" id="ARBA00022649"/>
    </source>
</evidence>
<accession>A0A553CND6</accession>
<dbReference type="RefSeq" id="WP_144071020.1">
    <property type="nucleotide sequence ID" value="NZ_VJZR01000003.1"/>
</dbReference>
<dbReference type="EMBL" id="VJZR01000003">
    <property type="protein sequence ID" value="TRX22009.1"/>
    <property type="molecule type" value="Genomic_DNA"/>
</dbReference>
<sequence>MKYSLEIKEEAVLDIKEAYLYYEEQKIGLGNRFLETLESYLERVQKYPEHYQIKRKPYREAFIKNFPYIIIYEIEGNKIIVYAVFNTWRNPTKKPIKHD</sequence>
<keyword evidence="1" id="KW-1277">Toxin-antitoxin system</keyword>
<dbReference type="Proteomes" id="UP000318585">
    <property type="component" value="Unassembled WGS sequence"/>
</dbReference>
<organism evidence="2 3">
    <name type="scientific">Flavobacterium franklandianum</name>
    <dbReference type="NCBI Taxonomy" id="2594430"/>
    <lineage>
        <taxon>Bacteria</taxon>
        <taxon>Pseudomonadati</taxon>
        <taxon>Bacteroidota</taxon>
        <taxon>Flavobacteriia</taxon>
        <taxon>Flavobacteriales</taxon>
        <taxon>Flavobacteriaceae</taxon>
        <taxon>Flavobacterium</taxon>
    </lineage>
</organism>
<dbReference type="Pfam" id="PF05016">
    <property type="entry name" value="ParE_toxin"/>
    <property type="match status" value="1"/>
</dbReference>
<dbReference type="OrthoDB" id="595476at2"/>
<dbReference type="InterPro" id="IPR035093">
    <property type="entry name" value="RelE/ParE_toxin_dom_sf"/>
</dbReference>
<name>A0A553CND6_9FLAO</name>
<keyword evidence="3" id="KW-1185">Reference proteome</keyword>
<dbReference type="AlphaFoldDB" id="A0A553CND6"/>
<comment type="caution">
    <text evidence="2">The sequence shown here is derived from an EMBL/GenBank/DDBJ whole genome shotgun (WGS) entry which is preliminary data.</text>
</comment>